<evidence type="ECO:0000256" key="1">
    <source>
        <dbReference type="SAM" id="MobiDB-lite"/>
    </source>
</evidence>
<sequence length="277" mass="32714">MEEWIQKHEGKEKQKFLQLLKKYQSNPGLEDIDELNVKQESDDGPNVSRKRKHCETESIVDNADKDIVLSDVTQPNMNDGQNFDTDVSVEIPSKKQQLMFSTEQCRKVIDKSCFKIVNYKQKNGIYRKLLVFAKSEPSYCYEYNWNGRKKYFNHRCNKHPNGHKAILALDEEGNEYVKLEDKPQKCAPILYDPKRYNEVKITKKSNYEILENCKTKSKRILIIFDSNDKTQCYEYYLTSQNKFECCGCAVKKKHLVAEIYYENTENEYIRLQNAQHV</sequence>
<keyword evidence="2" id="KW-1185">Reference proteome</keyword>
<evidence type="ECO:0000313" key="3">
    <source>
        <dbReference type="WBParaSite" id="PSU_v2.g626.t1"/>
    </source>
</evidence>
<reference evidence="3" key="1">
    <citation type="submission" date="2022-11" db="UniProtKB">
        <authorList>
            <consortium name="WormBaseParasite"/>
        </authorList>
    </citation>
    <scope>IDENTIFICATION</scope>
</reference>
<dbReference type="AlphaFoldDB" id="A0A914Z7N7"/>
<evidence type="ECO:0000313" key="2">
    <source>
        <dbReference type="Proteomes" id="UP000887577"/>
    </source>
</evidence>
<accession>A0A914Z7N7</accession>
<proteinExistence type="predicted"/>
<organism evidence="2 3">
    <name type="scientific">Panagrolaimus superbus</name>
    <dbReference type="NCBI Taxonomy" id="310955"/>
    <lineage>
        <taxon>Eukaryota</taxon>
        <taxon>Metazoa</taxon>
        <taxon>Ecdysozoa</taxon>
        <taxon>Nematoda</taxon>
        <taxon>Chromadorea</taxon>
        <taxon>Rhabditida</taxon>
        <taxon>Tylenchina</taxon>
        <taxon>Panagrolaimomorpha</taxon>
        <taxon>Panagrolaimoidea</taxon>
        <taxon>Panagrolaimidae</taxon>
        <taxon>Panagrolaimus</taxon>
    </lineage>
</organism>
<protein>
    <submittedName>
        <fullName evidence="3">Uncharacterized protein</fullName>
    </submittedName>
</protein>
<dbReference type="WBParaSite" id="PSU_v2.g626.t1">
    <property type="protein sequence ID" value="PSU_v2.g626.t1"/>
    <property type="gene ID" value="PSU_v2.g626"/>
</dbReference>
<feature type="region of interest" description="Disordered" evidence="1">
    <location>
        <begin position="31"/>
        <end position="51"/>
    </location>
</feature>
<name>A0A914Z7N7_9BILA</name>
<dbReference type="Proteomes" id="UP000887577">
    <property type="component" value="Unplaced"/>
</dbReference>